<sequence>MVQQLSLVSAIDEESLQVFLTTISSFTGTPHIAFENINLTYLPKELTDSSLNALETESESDKQQKRINLSTVWPNGDSDSTNTNSMPLATLLNEKTIGWTLSTCDIPLAGNNNKQVSSQAIYETTVGETESGIDTFMKDLGYGCDYVYKKKGHRVFHPAMMIICDIFKVISVMTSEENVSTEKDLTENGYMVKCYANIDQATDIESIKLATNNLIEFKKMLQKYLELQVPDRKVMDFSVKDY</sequence>
<keyword evidence="4 8" id="KW-0805">Transcription regulation</keyword>
<gene>
    <name evidence="8" type="primary">MED18</name>
    <name evidence="9" type="ORF">AWRI3579_g4632</name>
</gene>
<keyword evidence="5 8" id="KW-0804">Transcription</keyword>
<evidence type="ECO:0000256" key="4">
    <source>
        <dbReference type="ARBA" id="ARBA00023015"/>
    </source>
</evidence>
<dbReference type="InParanoid" id="A0A1E5R0J5"/>
<name>A0A1E5R0J5_9ASCO</name>
<evidence type="ECO:0000256" key="6">
    <source>
        <dbReference type="ARBA" id="ARBA00023242"/>
    </source>
</evidence>
<dbReference type="FunCoup" id="A0A1E5R0J5">
    <property type="interactions" value="143"/>
</dbReference>
<comment type="function">
    <text evidence="8">Component of the Mediator complex, a coactivator involved in the regulated transcription of nearly all RNA polymerase II-dependent genes. Mediator functions as a bridge to convey information from gene-specific regulatory proteins to the basal RNA polymerase II transcription machinery. Mediator is recruited to promoters by direct interactions with regulatory proteins and serves as a scaffold for the assembly of a functional preinitiation complex with RNA polymerase II and the general transcription factors.</text>
</comment>
<comment type="caution">
    <text evidence="9">The sequence shown here is derived from an EMBL/GenBank/DDBJ whole genome shotgun (WGS) entry which is preliminary data.</text>
</comment>
<dbReference type="PANTHER" id="PTHR13321">
    <property type="entry name" value="MEDIATOR OF RNA POLYMERASE II TRANSCRIPTION, SUBUNIT 18"/>
    <property type="match status" value="1"/>
</dbReference>
<proteinExistence type="inferred from homology"/>
<dbReference type="GO" id="GO:0016592">
    <property type="term" value="C:mediator complex"/>
    <property type="evidence" value="ECO:0007669"/>
    <property type="project" value="InterPro"/>
</dbReference>
<evidence type="ECO:0000256" key="2">
    <source>
        <dbReference type="ARBA" id="ARBA00009814"/>
    </source>
</evidence>
<dbReference type="EMBL" id="LPNM01000012">
    <property type="protein sequence ID" value="OEJ80422.1"/>
    <property type="molecule type" value="Genomic_DNA"/>
</dbReference>
<comment type="similarity">
    <text evidence="2 8">Belongs to the Mediator complex subunit 18 family.</text>
</comment>
<dbReference type="GO" id="GO:0070847">
    <property type="term" value="C:core mediator complex"/>
    <property type="evidence" value="ECO:0007669"/>
    <property type="project" value="TreeGrafter"/>
</dbReference>
<protein>
    <recommendedName>
        <fullName evidence="3 8">Mediator of RNA polymerase II transcription subunit 18</fullName>
    </recommendedName>
    <alternativeName>
        <fullName evidence="7 8">Mediator complex subunit 18</fullName>
    </alternativeName>
</protein>
<dbReference type="AlphaFoldDB" id="A0A1E5R0J5"/>
<dbReference type="Pfam" id="PF09637">
    <property type="entry name" value="Med18"/>
    <property type="match status" value="1"/>
</dbReference>
<keyword evidence="8" id="KW-0010">Activator</keyword>
<accession>A0A1E5R0J5</accession>
<dbReference type="GO" id="GO:0003712">
    <property type="term" value="F:transcription coregulator activity"/>
    <property type="evidence" value="ECO:0007669"/>
    <property type="project" value="InterPro"/>
</dbReference>
<dbReference type="GO" id="GO:0006357">
    <property type="term" value="P:regulation of transcription by RNA polymerase II"/>
    <property type="evidence" value="ECO:0007669"/>
    <property type="project" value="InterPro"/>
</dbReference>
<dbReference type="Proteomes" id="UP000095728">
    <property type="component" value="Unassembled WGS sequence"/>
</dbReference>
<evidence type="ECO:0000313" key="9">
    <source>
        <dbReference type="EMBL" id="OEJ80422.1"/>
    </source>
</evidence>
<comment type="subcellular location">
    <subcellularLocation>
        <location evidence="1 8">Nucleus</location>
    </subcellularLocation>
</comment>
<evidence type="ECO:0000256" key="7">
    <source>
        <dbReference type="ARBA" id="ARBA00032012"/>
    </source>
</evidence>
<evidence type="ECO:0000256" key="5">
    <source>
        <dbReference type="ARBA" id="ARBA00023163"/>
    </source>
</evidence>
<keyword evidence="6 8" id="KW-0539">Nucleus</keyword>
<dbReference type="PANTHER" id="PTHR13321:SF2">
    <property type="entry name" value="MEDIATOR OF RNA POLYMERASE II TRANSCRIPTION SUBUNIT 18"/>
    <property type="match status" value="1"/>
</dbReference>
<organism evidence="9 10">
    <name type="scientific">Hanseniaspora osmophila</name>
    <dbReference type="NCBI Taxonomy" id="56408"/>
    <lineage>
        <taxon>Eukaryota</taxon>
        <taxon>Fungi</taxon>
        <taxon>Dikarya</taxon>
        <taxon>Ascomycota</taxon>
        <taxon>Saccharomycotina</taxon>
        <taxon>Saccharomycetes</taxon>
        <taxon>Saccharomycodales</taxon>
        <taxon>Saccharomycodaceae</taxon>
        <taxon>Hanseniaspora</taxon>
    </lineage>
</organism>
<evidence type="ECO:0000256" key="8">
    <source>
        <dbReference type="RuleBase" id="RU364150"/>
    </source>
</evidence>
<evidence type="ECO:0000256" key="1">
    <source>
        <dbReference type="ARBA" id="ARBA00004123"/>
    </source>
</evidence>
<dbReference type="GO" id="GO:0006369">
    <property type="term" value="P:termination of RNA polymerase II transcription"/>
    <property type="evidence" value="ECO:0007669"/>
    <property type="project" value="TreeGrafter"/>
</dbReference>
<dbReference type="Gene3D" id="2.40.320.10">
    <property type="entry name" value="Hypothetical Protein Pfu-838710-001"/>
    <property type="match status" value="1"/>
</dbReference>
<dbReference type="OrthoDB" id="5348092at2759"/>
<dbReference type="STRING" id="56408.A0A1E5R0J5"/>
<reference evidence="10" key="1">
    <citation type="journal article" date="2016" name="Genome Announc.">
        <title>Genome sequences of three species of Hanseniaspora isolated from spontaneous wine fermentations.</title>
        <authorList>
            <person name="Sternes P.R."/>
            <person name="Lee D."/>
            <person name="Kutyna D.R."/>
            <person name="Borneman A.R."/>
        </authorList>
    </citation>
    <scope>NUCLEOTIDE SEQUENCE [LARGE SCALE GENOMIC DNA]</scope>
    <source>
        <strain evidence="10">AWRI3579</strain>
    </source>
</reference>
<evidence type="ECO:0000256" key="3">
    <source>
        <dbReference type="ARBA" id="ARBA00019612"/>
    </source>
</evidence>
<comment type="subunit">
    <text evidence="8">Component of the Mediator complex.</text>
</comment>
<keyword evidence="10" id="KW-1185">Reference proteome</keyword>
<dbReference type="InterPro" id="IPR019095">
    <property type="entry name" value="Mediator_Med18"/>
</dbReference>
<evidence type="ECO:0000313" key="10">
    <source>
        <dbReference type="Proteomes" id="UP000095728"/>
    </source>
</evidence>